<dbReference type="SUPFAM" id="SSF56349">
    <property type="entry name" value="DNA breaking-rejoining enzymes"/>
    <property type="match status" value="1"/>
</dbReference>
<evidence type="ECO:0000256" key="2">
    <source>
        <dbReference type="ARBA" id="ARBA00022908"/>
    </source>
</evidence>
<keyword evidence="2" id="KW-0229">DNA integration</keyword>
<dbReference type="GO" id="GO:0015074">
    <property type="term" value="P:DNA integration"/>
    <property type="evidence" value="ECO:0007669"/>
    <property type="project" value="UniProtKB-KW"/>
</dbReference>
<evidence type="ECO:0000256" key="1">
    <source>
        <dbReference type="ARBA" id="ARBA00008857"/>
    </source>
</evidence>
<dbReference type="PANTHER" id="PTHR30349:SF64">
    <property type="entry name" value="PROPHAGE INTEGRASE INTD-RELATED"/>
    <property type="match status" value="1"/>
</dbReference>
<organism evidence="6 7">
    <name type="scientific">Sphingomonas paeninsulae</name>
    <dbReference type="NCBI Taxonomy" id="2319844"/>
    <lineage>
        <taxon>Bacteria</taxon>
        <taxon>Pseudomonadati</taxon>
        <taxon>Pseudomonadota</taxon>
        <taxon>Alphaproteobacteria</taxon>
        <taxon>Sphingomonadales</taxon>
        <taxon>Sphingomonadaceae</taxon>
        <taxon>Sphingomonas</taxon>
    </lineage>
</organism>
<dbReference type="AlphaFoldDB" id="A0A494TIV8"/>
<reference evidence="6 7" key="1">
    <citation type="submission" date="2018-09" db="EMBL/GenBank/DDBJ databases">
        <title>Sphingomonas peninsula sp. nov., isolated from fildes peninsula, Antarctic soil.</title>
        <authorList>
            <person name="Yingchao G."/>
        </authorList>
    </citation>
    <scope>NUCLEOTIDE SEQUENCE [LARGE SCALE GENOMIC DNA]</scope>
    <source>
        <strain evidence="6 7">YZ-8</strain>
    </source>
</reference>
<feature type="domain" description="Tyr recombinase" evidence="5">
    <location>
        <begin position="106"/>
        <end position="302"/>
    </location>
</feature>
<evidence type="ECO:0000313" key="7">
    <source>
        <dbReference type="Proteomes" id="UP000276254"/>
    </source>
</evidence>
<dbReference type="InterPro" id="IPR013762">
    <property type="entry name" value="Integrase-like_cat_sf"/>
</dbReference>
<dbReference type="KEGG" id="spha:D3Y57_16810"/>
<comment type="similarity">
    <text evidence="1">Belongs to the 'phage' integrase family.</text>
</comment>
<dbReference type="InterPro" id="IPR050090">
    <property type="entry name" value="Tyrosine_recombinase_XerCD"/>
</dbReference>
<evidence type="ECO:0000259" key="5">
    <source>
        <dbReference type="PROSITE" id="PS51898"/>
    </source>
</evidence>
<dbReference type="Proteomes" id="UP000276254">
    <property type="component" value="Chromosome"/>
</dbReference>
<dbReference type="Gene3D" id="1.10.150.130">
    <property type="match status" value="1"/>
</dbReference>
<evidence type="ECO:0000256" key="4">
    <source>
        <dbReference type="ARBA" id="ARBA00023172"/>
    </source>
</evidence>
<dbReference type="Gene3D" id="1.10.443.10">
    <property type="entry name" value="Intergrase catalytic core"/>
    <property type="match status" value="1"/>
</dbReference>
<dbReference type="InterPro" id="IPR011010">
    <property type="entry name" value="DNA_brk_join_enz"/>
</dbReference>
<dbReference type="RefSeq" id="WP_121154449.1">
    <property type="nucleotide sequence ID" value="NZ_CP032829.1"/>
</dbReference>
<sequence>MAIYDAYAKAQGLKAVVATEGHASVKDFKTFLGHDDAARVTEDNVRDWRNALAAETTNRGRLRDPQTVKKRIGILSSILRWAKEERLIPNNVANSVVVRVPRKPNLRNSDFTAAEAKAILTASLLPSATRLSEQNKLARRWIPWLCAYTGARVGEMSQLRGQDVTQIDGIWAIRITPEAGTVKDGNARIVPIHPHLIKQGFLAIAEKDGPLFYDPARQRVQSTDNRHFKKVGERLATWVRTEVGITDRAVKPNHGWRHLFKTQAIASNMLERTSDAITGHAPKSVGQTYGSVPIKAMAEAIDKMPCFAVDGTEGRQGF</sequence>
<dbReference type="GO" id="GO:0006310">
    <property type="term" value="P:DNA recombination"/>
    <property type="evidence" value="ECO:0007669"/>
    <property type="project" value="UniProtKB-KW"/>
</dbReference>
<proteinExistence type="inferred from homology"/>
<dbReference type="InterPro" id="IPR002104">
    <property type="entry name" value="Integrase_catalytic"/>
</dbReference>
<dbReference type="EMBL" id="CP032829">
    <property type="protein sequence ID" value="AYJ87292.1"/>
    <property type="molecule type" value="Genomic_DNA"/>
</dbReference>
<keyword evidence="7" id="KW-1185">Reference proteome</keyword>
<dbReference type="GO" id="GO:0003677">
    <property type="term" value="F:DNA binding"/>
    <property type="evidence" value="ECO:0007669"/>
    <property type="project" value="UniProtKB-KW"/>
</dbReference>
<accession>A0A494TIV8</accession>
<evidence type="ECO:0000256" key="3">
    <source>
        <dbReference type="ARBA" id="ARBA00023125"/>
    </source>
</evidence>
<dbReference type="OrthoDB" id="9784724at2"/>
<protein>
    <recommendedName>
        <fullName evidence="5">Tyr recombinase domain-containing protein</fullName>
    </recommendedName>
</protein>
<dbReference type="PROSITE" id="PS51898">
    <property type="entry name" value="TYR_RECOMBINASE"/>
    <property type="match status" value="1"/>
</dbReference>
<keyword evidence="3" id="KW-0238">DNA-binding</keyword>
<evidence type="ECO:0000313" key="6">
    <source>
        <dbReference type="EMBL" id="AYJ87292.1"/>
    </source>
</evidence>
<dbReference type="InterPro" id="IPR010998">
    <property type="entry name" value="Integrase_recombinase_N"/>
</dbReference>
<keyword evidence="4" id="KW-0233">DNA recombination</keyword>
<gene>
    <name evidence="6" type="ORF">D3Y57_16810</name>
</gene>
<name>A0A494TIV8_SPHPE</name>
<dbReference type="PANTHER" id="PTHR30349">
    <property type="entry name" value="PHAGE INTEGRASE-RELATED"/>
    <property type="match status" value="1"/>
</dbReference>